<name>A3HSJ0_9BACT</name>
<dbReference type="AlphaFoldDB" id="A3HSJ0"/>
<keyword evidence="2" id="KW-1185">Reference proteome</keyword>
<sequence>MLVSMEIHAQKYDYIVFADTIQTDGYIKNYPIENNTAIFFKKIKREEYKKYTIEEVTEFYVNHRYFFKKEISLSGEMKIIFLQLIPQPNPAIKLWKFSAEKDYYFLEDSMGLNQLNEESYQEVLSELIDNPIIDPLIDITQLEEYSLYYLFQTATTIIKPRSYSKVFTISPNVGYNLVKQEFSLPNIGLVNRINAETPTFGINLEVFVNPMRNISVNLNPNWSKVNTNQFQFNSEGKLNFEIDYYLDYSVFTLPVSGKYYIDIKPNAWRGFFELGYSVGIFNYEKLVFYRAEVDGKSITTIAGDFELEPIYQGLVWGIGLEKYFKHSRAISIGLKNYHLSASVNEKYLRTGGYLSFKF</sequence>
<proteinExistence type="predicted"/>
<dbReference type="Proteomes" id="UP000003919">
    <property type="component" value="Unassembled WGS sequence"/>
</dbReference>
<accession>A3HSJ0</accession>
<protein>
    <recommendedName>
        <fullName evidence="3">Outer membrane protein beta-barrel domain-containing protein</fullName>
    </recommendedName>
</protein>
<organism evidence="1 2">
    <name type="scientific">Algoriphagus machipongonensis</name>
    <dbReference type="NCBI Taxonomy" id="388413"/>
    <lineage>
        <taxon>Bacteria</taxon>
        <taxon>Pseudomonadati</taxon>
        <taxon>Bacteroidota</taxon>
        <taxon>Cytophagia</taxon>
        <taxon>Cytophagales</taxon>
        <taxon>Cyclobacteriaceae</taxon>
        <taxon>Algoriphagus</taxon>
    </lineage>
</organism>
<gene>
    <name evidence="1" type="ORF">ALPR1_11345</name>
</gene>
<dbReference type="STRING" id="388413.ALPR1_11345"/>
<comment type="caution">
    <text evidence="1">The sequence shown here is derived from an EMBL/GenBank/DDBJ whole genome shotgun (WGS) entry which is preliminary data.</text>
</comment>
<dbReference type="HOGENOM" id="CLU_773016_0_0_10"/>
<evidence type="ECO:0000313" key="2">
    <source>
        <dbReference type="Proteomes" id="UP000003919"/>
    </source>
</evidence>
<reference evidence="1 2" key="1">
    <citation type="journal article" date="2011" name="J. Bacteriol.">
        <title>Complete genome sequence of Algoriphagus sp. PR1, bacterial prey of a colony-forming choanoflagellate.</title>
        <authorList>
            <person name="Alegado R.A."/>
            <person name="Ferriera S."/>
            <person name="Nusbaum C."/>
            <person name="Young S.K."/>
            <person name="Zeng Q."/>
            <person name="Imamovic A."/>
            <person name="Fairclough S.R."/>
            <person name="King N."/>
        </authorList>
    </citation>
    <scope>NUCLEOTIDE SEQUENCE [LARGE SCALE GENOMIC DNA]</scope>
    <source>
        <strain evidence="1 2">PR1</strain>
    </source>
</reference>
<evidence type="ECO:0000313" key="1">
    <source>
        <dbReference type="EMBL" id="EAZ82808.1"/>
    </source>
</evidence>
<dbReference type="EMBL" id="AAXU02000001">
    <property type="protein sequence ID" value="EAZ82808.1"/>
    <property type="molecule type" value="Genomic_DNA"/>
</dbReference>
<evidence type="ECO:0008006" key="3">
    <source>
        <dbReference type="Google" id="ProtNLM"/>
    </source>
</evidence>